<evidence type="ECO:0000256" key="1">
    <source>
        <dbReference type="SAM" id="Phobius"/>
    </source>
</evidence>
<dbReference type="RefSeq" id="WP_301413868.1">
    <property type="nucleotide sequence ID" value="NZ_CP098023.1"/>
</dbReference>
<evidence type="ECO:0008006" key="4">
    <source>
        <dbReference type="Google" id="ProtNLM"/>
    </source>
</evidence>
<dbReference type="Pfam" id="PF24838">
    <property type="entry name" value="8xMP"/>
    <property type="match status" value="1"/>
</dbReference>
<feature type="transmembrane region" description="Helical" evidence="1">
    <location>
        <begin position="182"/>
        <end position="201"/>
    </location>
</feature>
<feature type="transmembrane region" description="Helical" evidence="1">
    <location>
        <begin position="47"/>
        <end position="69"/>
    </location>
</feature>
<sequence>MSKIKNTTTEEITSFQYKRHFQGKEEKALERAYDIRKFEIDLYWKRAAYFWAFIGATFAGFLAIQASGAQNKQDLSVILSCLGVVFSFAWLCVNKGSKFWQENWEKHVDILEDKVTGPLYKVVMHRNVENYDGLERVQEWMTGPSALSASKINQLISLYMFILWVMLLFYSSEAFRFSQNLNFHYCILIGLTTVFCGFFMLKLGRTYRGGYWHIAELRRSRIKPTIENDIKKQG</sequence>
<feature type="transmembrane region" description="Helical" evidence="1">
    <location>
        <begin position="152"/>
        <end position="170"/>
    </location>
</feature>
<protein>
    <recommendedName>
        <fullName evidence="4">DUF4231 domain-containing protein</fullName>
    </recommendedName>
</protein>
<reference evidence="2 3" key="1">
    <citation type="submission" date="2022-05" db="EMBL/GenBank/DDBJ databases">
        <title>Microbulbifer sp. nov., isolated from sponge.</title>
        <authorList>
            <person name="Gao L."/>
        </authorList>
    </citation>
    <scope>NUCLEOTIDE SEQUENCE [LARGE SCALE GENOMIC DNA]</scope>
    <source>
        <strain evidence="2 3">MI-G</strain>
    </source>
</reference>
<dbReference type="InterPro" id="IPR056918">
    <property type="entry name" value="8xMP"/>
</dbReference>
<keyword evidence="1" id="KW-0812">Transmembrane</keyword>
<keyword evidence="3" id="KW-1185">Reference proteome</keyword>
<evidence type="ECO:0000313" key="2">
    <source>
        <dbReference type="EMBL" id="WKD48211.1"/>
    </source>
</evidence>
<gene>
    <name evidence="2" type="ORF">M8T91_09690</name>
</gene>
<evidence type="ECO:0000313" key="3">
    <source>
        <dbReference type="Proteomes" id="UP001321520"/>
    </source>
</evidence>
<dbReference type="Proteomes" id="UP001321520">
    <property type="component" value="Chromosome"/>
</dbReference>
<keyword evidence="1" id="KW-1133">Transmembrane helix</keyword>
<keyword evidence="1" id="KW-0472">Membrane</keyword>
<dbReference type="EMBL" id="CP098023">
    <property type="protein sequence ID" value="WKD48211.1"/>
    <property type="molecule type" value="Genomic_DNA"/>
</dbReference>
<organism evidence="2 3">
    <name type="scientific">Microbulbifer spongiae</name>
    <dbReference type="NCBI Taxonomy" id="2944933"/>
    <lineage>
        <taxon>Bacteria</taxon>
        <taxon>Pseudomonadati</taxon>
        <taxon>Pseudomonadota</taxon>
        <taxon>Gammaproteobacteria</taxon>
        <taxon>Cellvibrionales</taxon>
        <taxon>Microbulbiferaceae</taxon>
        <taxon>Microbulbifer</taxon>
    </lineage>
</organism>
<proteinExistence type="predicted"/>
<feature type="transmembrane region" description="Helical" evidence="1">
    <location>
        <begin position="75"/>
        <end position="93"/>
    </location>
</feature>
<name>A0ABY9E8E3_9GAMM</name>
<accession>A0ABY9E8E3</accession>